<evidence type="ECO:0000313" key="1">
    <source>
        <dbReference type="EMBL" id="EQD59776.1"/>
    </source>
</evidence>
<sequence length="49" mass="5669">MRDCDWATAGRMASLMGALKIEYPGTQNQRFGYAEFAEQFRQQFGYVLD</sequence>
<dbReference type="AlphaFoldDB" id="T1AGZ9"/>
<proteinExistence type="predicted"/>
<reference evidence="1" key="2">
    <citation type="journal article" date="2014" name="ISME J.">
        <title>Microbial stratification in low pH oxic and suboxic macroscopic growths along an acid mine drainage.</title>
        <authorList>
            <person name="Mendez-Garcia C."/>
            <person name="Mesa V."/>
            <person name="Sprenger R.R."/>
            <person name="Richter M."/>
            <person name="Diez M.S."/>
            <person name="Solano J."/>
            <person name="Bargiela R."/>
            <person name="Golyshina O.V."/>
            <person name="Manteca A."/>
            <person name="Ramos J.L."/>
            <person name="Gallego J.R."/>
            <person name="Llorente I."/>
            <person name="Martins Dos Santos V.A."/>
            <person name="Jensen O.N."/>
            <person name="Pelaez A.I."/>
            <person name="Sanchez J."/>
            <person name="Ferrer M."/>
        </authorList>
    </citation>
    <scope>NUCLEOTIDE SEQUENCE</scope>
</reference>
<gene>
    <name evidence="1" type="ORF">B1A_10452</name>
</gene>
<organism evidence="1">
    <name type="scientific">mine drainage metagenome</name>
    <dbReference type="NCBI Taxonomy" id="410659"/>
    <lineage>
        <taxon>unclassified sequences</taxon>
        <taxon>metagenomes</taxon>
        <taxon>ecological metagenomes</taxon>
    </lineage>
</organism>
<accession>T1AGZ9</accession>
<dbReference type="EMBL" id="AUZX01007437">
    <property type="protein sequence ID" value="EQD59776.1"/>
    <property type="molecule type" value="Genomic_DNA"/>
</dbReference>
<dbReference type="Gene3D" id="3.40.1190.20">
    <property type="match status" value="1"/>
</dbReference>
<protein>
    <submittedName>
        <fullName evidence="1">Uncharacterized protein</fullName>
    </submittedName>
</protein>
<reference evidence="1" key="1">
    <citation type="submission" date="2013-08" db="EMBL/GenBank/DDBJ databases">
        <authorList>
            <person name="Mendez C."/>
            <person name="Richter M."/>
            <person name="Ferrer M."/>
            <person name="Sanchez J."/>
        </authorList>
    </citation>
    <scope>NUCLEOTIDE SEQUENCE</scope>
</reference>
<comment type="caution">
    <text evidence="1">The sequence shown here is derived from an EMBL/GenBank/DDBJ whole genome shotgun (WGS) entry which is preliminary data.</text>
</comment>
<name>T1AGZ9_9ZZZZ</name>
<dbReference type="InterPro" id="IPR029056">
    <property type="entry name" value="Ribokinase-like"/>
</dbReference>